<evidence type="ECO:0000313" key="10">
    <source>
        <dbReference type="Proteomes" id="UP001172673"/>
    </source>
</evidence>
<dbReference type="SUPFAM" id="SSF50978">
    <property type="entry name" value="WD40 repeat-like"/>
    <property type="match status" value="1"/>
</dbReference>
<organism evidence="9 10">
    <name type="scientific">Cladophialophora chaetospira</name>
    <dbReference type="NCBI Taxonomy" id="386627"/>
    <lineage>
        <taxon>Eukaryota</taxon>
        <taxon>Fungi</taxon>
        <taxon>Dikarya</taxon>
        <taxon>Ascomycota</taxon>
        <taxon>Pezizomycotina</taxon>
        <taxon>Eurotiomycetes</taxon>
        <taxon>Chaetothyriomycetidae</taxon>
        <taxon>Chaetothyriales</taxon>
        <taxon>Herpotrichiellaceae</taxon>
        <taxon>Cladophialophora</taxon>
    </lineage>
</organism>
<comment type="function">
    <text evidence="3">Component of the ASTRA complex involved in chromatin remodeling.</text>
</comment>
<dbReference type="EMBL" id="JAPDRK010000019">
    <property type="protein sequence ID" value="KAJ9604431.1"/>
    <property type="molecule type" value="Genomic_DNA"/>
</dbReference>
<dbReference type="PROSITE" id="PS50294">
    <property type="entry name" value="WD_REPEATS_REGION"/>
    <property type="match status" value="1"/>
</dbReference>
<keyword evidence="10" id="KW-1185">Reference proteome</keyword>
<feature type="repeat" description="WD" evidence="7">
    <location>
        <begin position="12"/>
        <end position="53"/>
    </location>
</feature>
<dbReference type="InterPro" id="IPR015943">
    <property type="entry name" value="WD40/YVTN_repeat-like_dom_sf"/>
</dbReference>
<accession>A0AA39CDM5</accession>
<dbReference type="PROSITE" id="PS00678">
    <property type="entry name" value="WD_REPEATS_1"/>
    <property type="match status" value="1"/>
</dbReference>
<feature type="region of interest" description="Disordered" evidence="8">
    <location>
        <begin position="346"/>
        <end position="376"/>
    </location>
</feature>
<comment type="caution">
    <text evidence="9">The sequence shown here is derived from an EMBL/GenBank/DDBJ whole genome shotgun (WGS) entry which is preliminary data.</text>
</comment>
<dbReference type="Pfam" id="PF00400">
    <property type="entry name" value="WD40"/>
    <property type="match status" value="3"/>
</dbReference>
<name>A0AA39CDM5_9EURO</name>
<dbReference type="Gene3D" id="2.130.10.10">
    <property type="entry name" value="YVTN repeat-like/Quinoprotein amine dehydrogenase"/>
    <property type="match status" value="3"/>
</dbReference>
<dbReference type="InterPro" id="IPR001680">
    <property type="entry name" value="WD40_rpt"/>
</dbReference>
<keyword evidence="1 7" id="KW-0853">WD repeat</keyword>
<dbReference type="InterPro" id="IPR020472">
    <property type="entry name" value="WD40_PAC1"/>
</dbReference>
<keyword evidence="2" id="KW-0677">Repeat</keyword>
<protein>
    <recommendedName>
        <fullName evidence="6">ASTRA-associated protein 1</fullName>
    </recommendedName>
</protein>
<evidence type="ECO:0000256" key="1">
    <source>
        <dbReference type="ARBA" id="ARBA00022574"/>
    </source>
</evidence>
<evidence type="ECO:0000313" key="9">
    <source>
        <dbReference type="EMBL" id="KAJ9604431.1"/>
    </source>
</evidence>
<evidence type="ECO:0000256" key="2">
    <source>
        <dbReference type="ARBA" id="ARBA00022737"/>
    </source>
</evidence>
<evidence type="ECO:0000256" key="3">
    <source>
        <dbReference type="ARBA" id="ARBA00037338"/>
    </source>
</evidence>
<dbReference type="Proteomes" id="UP001172673">
    <property type="component" value="Unassembled WGS sequence"/>
</dbReference>
<evidence type="ECO:0000256" key="5">
    <source>
        <dbReference type="ARBA" id="ARBA00038749"/>
    </source>
</evidence>
<comment type="subunit">
    <text evidence="5">Component of the ASTRA chromatin remodeling machinery complex.</text>
</comment>
<reference evidence="9" key="1">
    <citation type="submission" date="2022-10" db="EMBL/GenBank/DDBJ databases">
        <title>Culturing micro-colonial fungi from biological soil crusts in the Mojave desert and describing Neophaeococcomyces mojavensis, and introducing the new genera and species Taxawa tesnikishii.</title>
        <authorList>
            <person name="Kurbessoian T."/>
            <person name="Stajich J.E."/>
        </authorList>
    </citation>
    <scope>NUCLEOTIDE SEQUENCE</scope>
    <source>
        <strain evidence="9">TK_41</strain>
    </source>
</reference>
<dbReference type="PANTHER" id="PTHR19854">
    <property type="entry name" value="TRANSDUCIN BETA-LIKE 3"/>
    <property type="match status" value="1"/>
</dbReference>
<dbReference type="PRINTS" id="PR00320">
    <property type="entry name" value="GPROTEINBRPT"/>
</dbReference>
<sequence>MEQGPAVPAYVLRGHEVPIHALAFYAGNTFLISGDSDGWLVIWSLSSKRPVAVWKGHEAGVLQIKDWTNHRLVSHGRDHKLRVWQVRLEDLSSLSTKLPTEASGSIADQPQPWLLHSMSVSALNFCAFSMCEEPYQEASVQDATPQVLAFPNGLDSGGIDIFQLPSEKRLSQIKSDKDSPTGMVMAISIFHQKDESSLRLVVVSGYEDGRVMIHVHQGDPSNPEQTNRWQRLMSSKPHSQPVLSLELLPSRTHFLTSSADATIAKFPLPSPSGTAAPEPQPEKSVNTKHAGQQCLSVRSDGKIFATAGWDGRVRVYSCKTLKGLAVLKWHKVGVYSTAFAIVTDSDGDGDGGRIQSNESAKTREASSDGTSMSKSTEITRGINALDLIKEQRESKARRTHWLAAGGKDGKISLWDIY</sequence>
<evidence type="ECO:0000256" key="4">
    <source>
        <dbReference type="ARBA" id="ARBA00037931"/>
    </source>
</evidence>
<evidence type="ECO:0000256" key="7">
    <source>
        <dbReference type="PROSITE-ProRule" id="PRU00221"/>
    </source>
</evidence>
<gene>
    <name evidence="9" type="primary">asa1</name>
    <name evidence="9" type="ORF">H2200_011267</name>
</gene>
<evidence type="ECO:0000256" key="6">
    <source>
        <dbReference type="ARBA" id="ARBA00040563"/>
    </source>
</evidence>
<feature type="compositionally biased region" description="Polar residues" evidence="8">
    <location>
        <begin position="367"/>
        <end position="376"/>
    </location>
</feature>
<dbReference type="SMART" id="SM00320">
    <property type="entry name" value="WD40"/>
    <property type="match status" value="6"/>
</dbReference>
<feature type="repeat" description="WD" evidence="7">
    <location>
        <begin position="402"/>
        <end position="417"/>
    </location>
</feature>
<evidence type="ECO:0000256" key="8">
    <source>
        <dbReference type="SAM" id="MobiDB-lite"/>
    </source>
</evidence>
<comment type="similarity">
    <text evidence="4">Belongs to the WD repeat ASA1 family.</text>
</comment>
<dbReference type="PANTHER" id="PTHR19854:SF1">
    <property type="entry name" value="GUANINE NUCLEOTIDE-BINDING PROTEIN SUBUNIT BETA-LIKE PROTEIN 1"/>
    <property type="match status" value="1"/>
</dbReference>
<dbReference type="PROSITE" id="PS50082">
    <property type="entry name" value="WD_REPEATS_2"/>
    <property type="match status" value="2"/>
</dbReference>
<dbReference type="InterPro" id="IPR036322">
    <property type="entry name" value="WD40_repeat_dom_sf"/>
</dbReference>
<dbReference type="InterPro" id="IPR019775">
    <property type="entry name" value="WD40_repeat_CS"/>
</dbReference>
<dbReference type="AlphaFoldDB" id="A0AA39CDM5"/>
<proteinExistence type="inferred from homology"/>